<gene>
    <name evidence="2" type="ORF">SAMN05421818_13215</name>
</gene>
<name>A0A1G8GTP5_9FLAO</name>
<proteinExistence type="predicted"/>
<dbReference type="EMBL" id="FNDQ01000032">
    <property type="protein sequence ID" value="SDH97660.1"/>
    <property type="molecule type" value="Genomic_DNA"/>
</dbReference>
<dbReference type="RefSeq" id="WP_090410388.1">
    <property type="nucleotide sequence ID" value="NZ_FNDQ01000032.1"/>
</dbReference>
<dbReference type="STRING" id="702745.SAMN05421818_13215"/>
<organism evidence="2 3">
    <name type="scientific">Myroides phaeus</name>
    <dbReference type="NCBI Taxonomy" id="702745"/>
    <lineage>
        <taxon>Bacteria</taxon>
        <taxon>Pseudomonadati</taxon>
        <taxon>Bacteroidota</taxon>
        <taxon>Flavobacteriia</taxon>
        <taxon>Flavobacteriales</taxon>
        <taxon>Flavobacteriaceae</taxon>
        <taxon>Myroides</taxon>
    </lineage>
</organism>
<evidence type="ECO:0000313" key="2">
    <source>
        <dbReference type="EMBL" id="SDH97660.1"/>
    </source>
</evidence>
<protein>
    <recommendedName>
        <fullName evidence="1">DNA mimic protein DMP19 C-terminal domain-containing protein</fullName>
    </recommendedName>
</protein>
<reference evidence="3" key="1">
    <citation type="submission" date="2016-10" db="EMBL/GenBank/DDBJ databases">
        <authorList>
            <person name="Varghese N."/>
            <person name="Submissions S."/>
        </authorList>
    </citation>
    <scope>NUCLEOTIDE SEQUENCE [LARGE SCALE GENOMIC DNA]</scope>
    <source>
        <strain evidence="3">DSM 23313</strain>
    </source>
</reference>
<dbReference type="AlphaFoldDB" id="A0A1G8GTP5"/>
<sequence length="175" mass="20144">MKEFEFILISENAFNSDNIQDIVDSNISVINVLRSSEIGDDELHPDAFSSYCVDYYFQTLKEEGLPAFIWKSKWDQDLIEIIQAGIAAMNAPENLEFFEKQMRRVKAFSKIKLGKFLQSDFGKDKATATLLDDTSFKEIKEDLKELNATWLKSHPDLKVANLEEMQTIITDFISE</sequence>
<keyword evidence="3" id="KW-1185">Reference proteome</keyword>
<dbReference type="Pfam" id="PF14300">
    <property type="entry name" value="DMP19"/>
    <property type="match status" value="1"/>
</dbReference>
<dbReference type="InterPro" id="IPR025402">
    <property type="entry name" value="DMP19_C"/>
</dbReference>
<evidence type="ECO:0000313" key="3">
    <source>
        <dbReference type="Proteomes" id="UP000243588"/>
    </source>
</evidence>
<feature type="domain" description="DNA mimic protein DMP19 C-terminal" evidence="1">
    <location>
        <begin position="41"/>
        <end position="154"/>
    </location>
</feature>
<evidence type="ECO:0000259" key="1">
    <source>
        <dbReference type="Pfam" id="PF14300"/>
    </source>
</evidence>
<accession>A0A1G8GTP5</accession>
<dbReference type="Proteomes" id="UP000243588">
    <property type="component" value="Unassembled WGS sequence"/>
</dbReference>